<evidence type="ECO:0000256" key="3">
    <source>
        <dbReference type="SAM" id="Phobius"/>
    </source>
</evidence>
<dbReference type="GO" id="GO:0020037">
    <property type="term" value="F:heme binding"/>
    <property type="evidence" value="ECO:0007669"/>
    <property type="project" value="InterPro"/>
</dbReference>
<dbReference type="AlphaFoldDB" id="A7NSB0"/>
<accession>A7NSB0</accession>
<dbReference type="STRING" id="383372.Rcas_4440"/>
<evidence type="ECO:0000313" key="7">
    <source>
        <dbReference type="Proteomes" id="UP000000263"/>
    </source>
</evidence>
<feature type="transmembrane region" description="Helical" evidence="3">
    <location>
        <begin position="173"/>
        <end position="193"/>
    </location>
</feature>
<name>A7NSB0_ROSCS</name>
<dbReference type="eggNOG" id="COG1138">
    <property type="taxonomic scope" value="Bacteria"/>
</dbReference>
<feature type="domain" description="Cytochrome c-type biogenesis protein CcmF C-terminal" evidence="5">
    <location>
        <begin position="416"/>
        <end position="609"/>
    </location>
</feature>
<reference evidence="6 7" key="1">
    <citation type="submission" date="2007-08" db="EMBL/GenBank/DDBJ databases">
        <title>Complete sequence of Roseiflexus castenholzii DSM 13941.</title>
        <authorList>
            <consortium name="US DOE Joint Genome Institute"/>
            <person name="Copeland A."/>
            <person name="Lucas S."/>
            <person name="Lapidus A."/>
            <person name="Barry K."/>
            <person name="Glavina del Rio T."/>
            <person name="Dalin E."/>
            <person name="Tice H."/>
            <person name="Pitluck S."/>
            <person name="Thompson L.S."/>
            <person name="Brettin T."/>
            <person name="Bruce D."/>
            <person name="Detter J.C."/>
            <person name="Han C."/>
            <person name="Tapia R."/>
            <person name="Schmutz J."/>
            <person name="Larimer F."/>
            <person name="Land M."/>
            <person name="Hauser L."/>
            <person name="Kyrpides N."/>
            <person name="Mikhailova N."/>
            <person name="Bryant D.A."/>
            <person name="Hanada S."/>
            <person name="Tsukatani Y."/>
            <person name="Richardson P."/>
        </authorList>
    </citation>
    <scope>NUCLEOTIDE SEQUENCE [LARGE SCALE GENOMIC DNA]</scope>
    <source>
        <strain evidence="7">DSM 13941 / HLO8</strain>
    </source>
</reference>
<dbReference type="InterPro" id="IPR002541">
    <property type="entry name" value="Cyt_c_assembly"/>
</dbReference>
<feature type="transmembrane region" description="Helical" evidence="3">
    <location>
        <begin position="273"/>
        <end position="290"/>
    </location>
</feature>
<dbReference type="PANTHER" id="PTHR43653">
    <property type="entry name" value="CYTOCHROME C ASSEMBLY PROTEIN-RELATED"/>
    <property type="match status" value="1"/>
</dbReference>
<dbReference type="GO" id="GO:0015232">
    <property type="term" value="F:heme transmembrane transporter activity"/>
    <property type="evidence" value="ECO:0007669"/>
    <property type="project" value="InterPro"/>
</dbReference>
<feature type="transmembrane region" description="Helical" evidence="3">
    <location>
        <begin position="205"/>
        <end position="226"/>
    </location>
</feature>
<feature type="transmembrane region" description="Helical" evidence="3">
    <location>
        <begin position="349"/>
        <end position="373"/>
    </location>
</feature>
<evidence type="ECO:0000256" key="1">
    <source>
        <dbReference type="ARBA" id="ARBA00009186"/>
    </source>
</evidence>
<comment type="similarity">
    <text evidence="1">Belongs to the CcmF/CycK/Ccl1/NrfE/CcsA family.</text>
</comment>
<feature type="domain" description="Cytochrome c assembly protein" evidence="4">
    <location>
        <begin position="91"/>
        <end position="292"/>
    </location>
</feature>
<dbReference type="KEGG" id="rca:Rcas_4440"/>
<dbReference type="PRINTS" id="PR01410">
    <property type="entry name" value="CCBIOGENESIS"/>
</dbReference>
<evidence type="ECO:0000259" key="5">
    <source>
        <dbReference type="Pfam" id="PF16327"/>
    </source>
</evidence>
<dbReference type="Pfam" id="PF16327">
    <property type="entry name" value="CcmF_C"/>
    <property type="match status" value="1"/>
</dbReference>
<feature type="transmembrane region" description="Helical" evidence="3">
    <location>
        <begin position="738"/>
        <end position="756"/>
    </location>
</feature>
<dbReference type="EMBL" id="CP000804">
    <property type="protein sequence ID" value="ABU60456.1"/>
    <property type="molecule type" value="Genomic_DNA"/>
</dbReference>
<dbReference type="InterPro" id="IPR003567">
    <property type="entry name" value="Cyt_c_biogenesis"/>
</dbReference>
<feature type="transmembrane region" description="Helical" evidence="3">
    <location>
        <begin position="422"/>
        <end position="441"/>
    </location>
</feature>
<keyword evidence="7" id="KW-1185">Reference proteome</keyword>
<evidence type="ECO:0000313" key="6">
    <source>
        <dbReference type="EMBL" id="ABU60456.1"/>
    </source>
</evidence>
<feature type="transmembrane region" description="Helical" evidence="3">
    <location>
        <begin position="310"/>
        <end position="329"/>
    </location>
</feature>
<evidence type="ECO:0000259" key="4">
    <source>
        <dbReference type="Pfam" id="PF01578"/>
    </source>
</evidence>
<dbReference type="Pfam" id="PF01578">
    <property type="entry name" value="Cytochrom_C_asm"/>
    <property type="match status" value="1"/>
</dbReference>
<sequence>MYLLGTTLIIAGLASALLATAGYALAPRGNLAALTFGRVGVRMTLVAVLAVVALLNYLFVAQRYDIEYVYNYTDRALDPAFRVAAVWAGQPGSFVIWALWGVIAAQFLVRRTRHSEPYVLTVFMAIQAALLFYMLIRNPFVPFMQNGVAVTPPDGKGLNPTLQNMWMLIHPPVLFVGFALMAAPFAFAMGGLWRRDYDGWVHDALPWTLAGWVFLGLALLLGGYWAYETLGWGGYWGWDPVENSSLVPWLTSTALLHAMLVQRTGHGLRRTTFALAIATYIFVFYSTFLTRSGVLSSFSVHSFVEEGLKTVLFASLAILAIGGFGVLAWRWRDIPGKPLSDKLLSRDSFFVLGIIALLVIAAVVGLGTSMPLISAIPGVGHQLQSIFAGSFRIDDGTTFNPNAQPFADGRFGLVGDFYSTTVPPLGLILVILLIVGPLLGWRDTNKRSLLRALRFPALFAVLVACVGLVLGARDPLPLAYVTLCAFALGTNVLMIVRTLRSGWLRIGGYLAHVGLMVFLVGAVASTLYATEEVRLLVPEGESVSAFGYSVTFNGWRQTPEGRGILDLTVTHGNETFRATPQLYFNQTMGATMATPSIRSELFRDVYISPSEYQPPYDRNMADMSVGESGTVGPYEFTFLAFDVPDAHTTGSADVGAKLRVTYEGQSVELTPKVRLVTSPSDPVGNIVDLPAELPGGHQATLAAFDPVQRRVLIRVEGLNLPVDPAKAVITLSLKPGVMLVWLGVIIGVTGGLIAVVRRTLEGRGALEGRRVRLPRGFGELARFVSSR</sequence>
<evidence type="ECO:0000256" key="2">
    <source>
        <dbReference type="ARBA" id="ARBA00022748"/>
    </source>
</evidence>
<proteinExistence type="inferred from homology"/>
<dbReference type="OrthoDB" id="9761451at2"/>
<feature type="transmembrane region" description="Helical" evidence="3">
    <location>
        <begin position="453"/>
        <end position="472"/>
    </location>
</feature>
<protein>
    <submittedName>
        <fullName evidence="6">Cytochrome c assembly protein</fullName>
    </submittedName>
</protein>
<keyword evidence="2" id="KW-0201">Cytochrome c-type biogenesis</keyword>
<feature type="transmembrane region" description="Helical" evidence="3">
    <location>
        <begin position="246"/>
        <end position="261"/>
    </location>
</feature>
<keyword evidence="3" id="KW-1133">Transmembrane helix</keyword>
<keyword evidence="3" id="KW-0472">Membrane</keyword>
<dbReference type="RefSeq" id="WP_012122877.1">
    <property type="nucleotide sequence ID" value="NC_009767.1"/>
</dbReference>
<feature type="transmembrane region" description="Helical" evidence="3">
    <location>
        <begin position="39"/>
        <end position="60"/>
    </location>
</feature>
<feature type="transmembrane region" description="Helical" evidence="3">
    <location>
        <begin position="478"/>
        <end position="496"/>
    </location>
</feature>
<dbReference type="HOGENOM" id="CLU_015041_3_0_0"/>
<dbReference type="PANTHER" id="PTHR43653:SF1">
    <property type="entry name" value="CYTOCHROME C-TYPE BIOGENESIS PROTEIN CCMF"/>
    <property type="match status" value="1"/>
</dbReference>
<dbReference type="Proteomes" id="UP000000263">
    <property type="component" value="Chromosome"/>
</dbReference>
<dbReference type="InterPro" id="IPR032523">
    <property type="entry name" value="CcmF_C"/>
</dbReference>
<organism evidence="6 7">
    <name type="scientific">Roseiflexus castenholzii (strain DSM 13941 / HLO8)</name>
    <dbReference type="NCBI Taxonomy" id="383372"/>
    <lineage>
        <taxon>Bacteria</taxon>
        <taxon>Bacillati</taxon>
        <taxon>Chloroflexota</taxon>
        <taxon>Chloroflexia</taxon>
        <taxon>Chloroflexales</taxon>
        <taxon>Roseiflexineae</taxon>
        <taxon>Roseiflexaceae</taxon>
        <taxon>Roseiflexus</taxon>
    </lineage>
</organism>
<keyword evidence="3" id="KW-0812">Transmembrane</keyword>
<feature type="transmembrane region" description="Helical" evidence="3">
    <location>
        <begin position="80"/>
        <end position="105"/>
    </location>
</feature>
<dbReference type="GO" id="GO:0017004">
    <property type="term" value="P:cytochrome complex assembly"/>
    <property type="evidence" value="ECO:0007669"/>
    <property type="project" value="UniProtKB-KW"/>
</dbReference>
<feature type="transmembrane region" description="Helical" evidence="3">
    <location>
        <begin position="6"/>
        <end position="27"/>
    </location>
</feature>
<gene>
    <name evidence="6" type="ordered locus">Rcas_4440</name>
</gene>
<feature type="transmembrane region" description="Helical" evidence="3">
    <location>
        <begin position="117"/>
        <end position="136"/>
    </location>
</feature>
<dbReference type="GO" id="GO:0016020">
    <property type="term" value="C:membrane"/>
    <property type="evidence" value="ECO:0007669"/>
    <property type="project" value="InterPro"/>
</dbReference>
<feature type="transmembrane region" description="Helical" evidence="3">
    <location>
        <begin position="508"/>
        <end position="529"/>
    </location>
</feature>